<evidence type="ECO:0000256" key="7">
    <source>
        <dbReference type="ARBA" id="ARBA00023242"/>
    </source>
</evidence>
<keyword evidence="7" id="KW-0539">Nucleus</keyword>
<keyword evidence="5" id="KW-0238">DNA-binding</keyword>
<accession>A0AA38LXM1</accession>
<dbReference type="InterPro" id="IPR052202">
    <property type="entry name" value="Yeast_MetPath_Reg"/>
</dbReference>
<evidence type="ECO:0000259" key="9">
    <source>
        <dbReference type="PROSITE" id="PS00463"/>
    </source>
</evidence>
<evidence type="ECO:0000256" key="6">
    <source>
        <dbReference type="ARBA" id="ARBA00023163"/>
    </source>
</evidence>
<keyword evidence="4" id="KW-0805">Transcription regulation</keyword>
<feature type="region of interest" description="Disordered" evidence="8">
    <location>
        <begin position="131"/>
        <end position="203"/>
    </location>
</feature>
<dbReference type="GO" id="GO:0008270">
    <property type="term" value="F:zinc ion binding"/>
    <property type="evidence" value="ECO:0007669"/>
    <property type="project" value="InterPro"/>
</dbReference>
<feature type="compositionally biased region" description="Polar residues" evidence="8">
    <location>
        <begin position="192"/>
        <end position="203"/>
    </location>
</feature>
<name>A0AA38LXM1_9TREE</name>
<evidence type="ECO:0000256" key="2">
    <source>
        <dbReference type="ARBA" id="ARBA00022723"/>
    </source>
</evidence>
<reference evidence="10" key="1">
    <citation type="journal article" date="2022" name="G3 (Bethesda)">
        <title>High quality genome of the basidiomycete yeast Dioszegia hungarica PDD-24b-2 isolated from cloud water.</title>
        <authorList>
            <person name="Jarrige D."/>
            <person name="Haridas S."/>
            <person name="Bleykasten-Grosshans C."/>
            <person name="Joly M."/>
            <person name="Nadalig T."/>
            <person name="Sancelme M."/>
            <person name="Vuilleumier S."/>
            <person name="Grigoriev I.V."/>
            <person name="Amato P."/>
            <person name="Bringel F."/>
        </authorList>
    </citation>
    <scope>NUCLEOTIDE SEQUENCE</scope>
    <source>
        <strain evidence="10">PDD-24b-2</strain>
    </source>
</reference>
<comment type="subcellular location">
    <subcellularLocation>
        <location evidence="1">Nucleus</location>
    </subcellularLocation>
</comment>
<dbReference type="Pfam" id="PF04082">
    <property type="entry name" value="Fungal_trans"/>
    <property type="match status" value="1"/>
</dbReference>
<dbReference type="GO" id="GO:0005634">
    <property type="term" value="C:nucleus"/>
    <property type="evidence" value="ECO:0007669"/>
    <property type="project" value="UniProtKB-SubCell"/>
</dbReference>
<dbReference type="AlphaFoldDB" id="A0AA38LXM1"/>
<dbReference type="InterPro" id="IPR036864">
    <property type="entry name" value="Zn2-C6_fun-type_DNA-bd_sf"/>
</dbReference>
<dbReference type="GO" id="GO:0045944">
    <property type="term" value="P:positive regulation of transcription by RNA polymerase II"/>
    <property type="evidence" value="ECO:0007669"/>
    <property type="project" value="TreeGrafter"/>
</dbReference>
<dbReference type="SMART" id="SM00906">
    <property type="entry name" value="Fungal_trans"/>
    <property type="match status" value="1"/>
</dbReference>
<dbReference type="CDD" id="cd12148">
    <property type="entry name" value="fungal_TF_MHR"/>
    <property type="match status" value="1"/>
</dbReference>
<keyword evidence="2" id="KW-0479">Metal-binding</keyword>
<dbReference type="Gene3D" id="4.10.240.10">
    <property type="entry name" value="Zn(2)-C6 fungal-type DNA-binding domain"/>
    <property type="match status" value="1"/>
</dbReference>
<feature type="domain" description="Zn(2)-C6 fungal-type" evidence="9">
    <location>
        <begin position="70"/>
        <end position="101"/>
    </location>
</feature>
<protein>
    <submittedName>
        <fullName evidence="10">Fungal-specific transcription factor domain-containing protein</fullName>
    </submittedName>
</protein>
<keyword evidence="6" id="KW-0804">Transcription</keyword>
<dbReference type="CDD" id="cd00067">
    <property type="entry name" value="GAL4"/>
    <property type="match status" value="1"/>
</dbReference>
<evidence type="ECO:0000256" key="8">
    <source>
        <dbReference type="SAM" id="MobiDB-lite"/>
    </source>
</evidence>
<keyword evidence="3" id="KW-0862">Zinc</keyword>
<feature type="compositionally biased region" description="Polar residues" evidence="8">
    <location>
        <begin position="137"/>
        <end position="150"/>
    </location>
</feature>
<dbReference type="GO" id="GO:0043565">
    <property type="term" value="F:sequence-specific DNA binding"/>
    <property type="evidence" value="ECO:0007669"/>
    <property type="project" value="TreeGrafter"/>
</dbReference>
<feature type="compositionally biased region" description="Basic and acidic residues" evidence="8">
    <location>
        <begin position="151"/>
        <end position="161"/>
    </location>
</feature>
<organism evidence="10 11">
    <name type="scientific">Dioszegia hungarica</name>
    <dbReference type="NCBI Taxonomy" id="4972"/>
    <lineage>
        <taxon>Eukaryota</taxon>
        <taxon>Fungi</taxon>
        <taxon>Dikarya</taxon>
        <taxon>Basidiomycota</taxon>
        <taxon>Agaricomycotina</taxon>
        <taxon>Tremellomycetes</taxon>
        <taxon>Tremellales</taxon>
        <taxon>Bulleribasidiaceae</taxon>
        <taxon>Dioszegia</taxon>
    </lineage>
</organism>
<dbReference type="PANTHER" id="PTHR47782">
    <property type="entry name" value="ZN(II)2CYS6 TRANSCRIPTION FACTOR (EUROFUNG)-RELATED"/>
    <property type="match status" value="1"/>
</dbReference>
<dbReference type="GO" id="GO:0006351">
    <property type="term" value="P:DNA-templated transcription"/>
    <property type="evidence" value="ECO:0007669"/>
    <property type="project" value="InterPro"/>
</dbReference>
<gene>
    <name evidence="10" type="ORF">MKK02DRAFT_31650</name>
</gene>
<dbReference type="RefSeq" id="XP_052947936.1">
    <property type="nucleotide sequence ID" value="XM_053088352.1"/>
</dbReference>
<comment type="caution">
    <text evidence="10">The sequence shown here is derived from an EMBL/GenBank/DDBJ whole genome shotgun (WGS) entry which is preliminary data.</text>
</comment>
<evidence type="ECO:0000256" key="4">
    <source>
        <dbReference type="ARBA" id="ARBA00023015"/>
    </source>
</evidence>
<evidence type="ECO:0000313" key="10">
    <source>
        <dbReference type="EMBL" id="KAI9638159.1"/>
    </source>
</evidence>
<dbReference type="InterPro" id="IPR007219">
    <property type="entry name" value="XnlR_reg_dom"/>
</dbReference>
<dbReference type="PANTHER" id="PTHR47782:SF12">
    <property type="entry name" value="ZN(II)2CYS6 TRANSCRIPTION FACTOR (EUROFUNG)"/>
    <property type="match status" value="1"/>
</dbReference>
<dbReference type="PROSITE" id="PS00463">
    <property type="entry name" value="ZN2_CY6_FUNGAL_1"/>
    <property type="match status" value="1"/>
</dbReference>
<sequence length="728" mass="80629">MGLSLLPLFNLQLEQQSTLRDRHSSVRWIVLQQHHSLDSPGQSWEIHRCPPPPPRPLPEAPRKRQRCANACARCKSKKLKCVMPAEDATVCIACGKAGDTCVIEAVSKDSAQTVEALEAEVARLQRALNERVRDPSASISGQGRPSQSPEVSRDVFARPRADSSSVMSRIIKGTVKPPRAGPSRPTDLASIIQPQSPDPSTINETPPLPPLQVADELLDAFYRHTQSRYPYVDWIRLREWHAERDLVCTSPGHGQGDREVGSFFIWMTYAIGAQLVTRHSIETPASYFQQACKHMDAALALSNLTSVRALLFVLFYAFRSQSGPPLYLFSGHVMRLCLEFNLHRRATPGTDPLMAETRKRIFWSAYCLDRLIGLASGRPFCVSDHDIDIELPVDIDVDNTDPHAILQLQQGAPSPYGGRETNMTSAIHIIRHYQYRSKAHTTLYARNVLPPTQQVVTDLLSELEEWRRQIPNDTTSASQSQLKFQMMYFQAVLLTLRPAVVHAGPRDPVLLLCASVAAESCELSRKVHQGMTTRYTIVSLYHNFVGGVSLLHCLAMSPHIISSRVSSRAIRACSSTLAVYAELFPAAVPFRDLFEHITDEVLGGLSETSSGIAKSTMDITEQILVGNYDHLAPLYETLNSTSTTTQGTDTVQINLPWLSNGMGMGMGNNTGMSSSLLTSSIHPYIPPQPFVPEPAFEWATLQSLNDMAQFLDYSAGDVQGQGWHGQNS</sequence>
<evidence type="ECO:0000256" key="3">
    <source>
        <dbReference type="ARBA" id="ARBA00022833"/>
    </source>
</evidence>
<evidence type="ECO:0000256" key="1">
    <source>
        <dbReference type="ARBA" id="ARBA00004123"/>
    </source>
</evidence>
<dbReference type="Proteomes" id="UP001164286">
    <property type="component" value="Unassembled WGS sequence"/>
</dbReference>
<dbReference type="EMBL" id="JAKWFO010000003">
    <property type="protein sequence ID" value="KAI9638159.1"/>
    <property type="molecule type" value="Genomic_DNA"/>
</dbReference>
<dbReference type="InterPro" id="IPR001138">
    <property type="entry name" value="Zn2Cys6_DnaBD"/>
</dbReference>
<evidence type="ECO:0000256" key="5">
    <source>
        <dbReference type="ARBA" id="ARBA00023125"/>
    </source>
</evidence>
<dbReference type="GeneID" id="77727557"/>
<dbReference type="SUPFAM" id="SSF57701">
    <property type="entry name" value="Zn2/Cys6 DNA-binding domain"/>
    <property type="match status" value="1"/>
</dbReference>
<dbReference type="GO" id="GO:0000981">
    <property type="term" value="F:DNA-binding transcription factor activity, RNA polymerase II-specific"/>
    <property type="evidence" value="ECO:0007669"/>
    <property type="project" value="InterPro"/>
</dbReference>
<keyword evidence="11" id="KW-1185">Reference proteome</keyword>
<evidence type="ECO:0000313" key="11">
    <source>
        <dbReference type="Proteomes" id="UP001164286"/>
    </source>
</evidence>
<proteinExistence type="predicted"/>